<dbReference type="EMBL" id="FXTP01000004">
    <property type="protein sequence ID" value="SMO54831.1"/>
    <property type="molecule type" value="Genomic_DNA"/>
</dbReference>
<dbReference type="OrthoDB" id="157646at2"/>
<evidence type="ECO:0000313" key="3">
    <source>
        <dbReference type="EMBL" id="SMO54831.1"/>
    </source>
</evidence>
<name>A0A521C7P8_9BACT</name>
<accession>A0A521C7P8</accession>
<keyword evidence="1" id="KW-0472">Membrane</keyword>
<protein>
    <recommendedName>
        <fullName evidence="2">DUF5808 domain-containing protein</fullName>
    </recommendedName>
</protein>
<sequence>MTLFIIVGILAIVVGFMLYGSMASQKWHKENRGQQTITQTEHFHGHLFYFNSDDNRIFVPKQTGGGFTINFANPISVAALILLLSGTVAIMVLEL</sequence>
<keyword evidence="4" id="KW-1185">Reference proteome</keyword>
<proteinExistence type="predicted"/>
<keyword evidence="1" id="KW-1133">Transmembrane helix</keyword>
<evidence type="ECO:0000259" key="2">
    <source>
        <dbReference type="Pfam" id="PF19124"/>
    </source>
</evidence>
<reference evidence="3 4" key="1">
    <citation type="submission" date="2017-05" db="EMBL/GenBank/DDBJ databases">
        <authorList>
            <person name="Varghese N."/>
            <person name="Submissions S."/>
        </authorList>
    </citation>
    <scope>NUCLEOTIDE SEQUENCE [LARGE SCALE GENOMIC DNA]</scope>
    <source>
        <strain evidence="3 4">DSM 21985</strain>
    </source>
</reference>
<evidence type="ECO:0000256" key="1">
    <source>
        <dbReference type="SAM" id="Phobius"/>
    </source>
</evidence>
<dbReference type="Pfam" id="PF19124">
    <property type="entry name" value="DUF5808"/>
    <property type="match status" value="1"/>
</dbReference>
<gene>
    <name evidence="3" type="ORF">SAMN06265219_104194</name>
</gene>
<dbReference type="Proteomes" id="UP000317557">
    <property type="component" value="Unassembled WGS sequence"/>
</dbReference>
<feature type="domain" description="DUF5808" evidence="2">
    <location>
        <begin position="53"/>
        <end position="76"/>
    </location>
</feature>
<dbReference type="InterPro" id="IPR043831">
    <property type="entry name" value="DUF5808"/>
</dbReference>
<evidence type="ECO:0000313" key="4">
    <source>
        <dbReference type="Proteomes" id="UP000317557"/>
    </source>
</evidence>
<organism evidence="3 4">
    <name type="scientific">Gracilimonas mengyeensis</name>
    <dbReference type="NCBI Taxonomy" id="1302730"/>
    <lineage>
        <taxon>Bacteria</taxon>
        <taxon>Pseudomonadati</taxon>
        <taxon>Balneolota</taxon>
        <taxon>Balneolia</taxon>
        <taxon>Balneolales</taxon>
        <taxon>Balneolaceae</taxon>
        <taxon>Gracilimonas</taxon>
    </lineage>
</organism>
<dbReference type="AlphaFoldDB" id="A0A521C7P8"/>
<keyword evidence="1" id="KW-0812">Transmembrane</keyword>
<feature type="transmembrane region" description="Helical" evidence="1">
    <location>
        <begin position="71"/>
        <end position="93"/>
    </location>
</feature>
<dbReference type="RefSeq" id="WP_142453798.1">
    <property type="nucleotide sequence ID" value="NZ_FXTP01000004.1"/>
</dbReference>